<sequence length="311" mass="33146">MADGSEIEVACLVQIGLFQIIEADTRTLVVFTSPPPPENLRVVPTATPLEYDVVWSKPASVNPCPDVVYLVTVTNNVTGEVEVNAEGAITESIPFNDTDSVMCQLHQFEVKTSVGEAFSSPTIERVALPLSPNVEGINASATPILGEDEILIELALRPATTCDEVAYPILNYMITIPELPFSMTLPHTGEGVALNLSSPDFTIANYSIIISACASFGCRSADPLTLLTNEVQSASMLFLNTTVSLTCEFTATGSASACRFTLTLASGDSESLDIPRPEGGGLVQMCSTTPAYREVPSYISGGSDHQQWRSS</sequence>
<evidence type="ECO:0008006" key="3">
    <source>
        <dbReference type="Google" id="ProtNLM"/>
    </source>
</evidence>
<reference evidence="1" key="1">
    <citation type="submission" date="2023-03" db="EMBL/GenBank/DDBJ databases">
        <authorList>
            <person name="Steffen K."/>
            <person name="Cardenas P."/>
        </authorList>
    </citation>
    <scope>NUCLEOTIDE SEQUENCE</scope>
</reference>
<dbReference type="Proteomes" id="UP001174909">
    <property type="component" value="Unassembled WGS sequence"/>
</dbReference>
<comment type="caution">
    <text evidence="1">The sequence shown here is derived from an EMBL/GenBank/DDBJ whole genome shotgun (WGS) entry which is preliminary data.</text>
</comment>
<name>A0AA35R5E8_GEOBA</name>
<dbReference type="AlphaFoldDB" id="A0AA35R5E8"/>
<organism evidence="1 2">
    <name type="scientific">Geodia barretti</name>
    <name type="common">Barrett's horny sponge</name>
    <dbReference type="NCBI Taxonomy" id="519541"/>
    <lineage>
        <taxon>Eukaryota</taxon>
        <taxon>Metazoa</taxon>
        <taxon>Porifera</taxon>
        <taxon>Demospongiae</taxon>
        <taxon>Heteroscleromorpha</taxon>
        <taxon>Tetractinellida</taxon>
        <taxon>Astrophorina</taxon>
        <taxon>Geodiidae</taxon>
        <taxon>Geodia</taxon>
    </lineage>
</organism>
<dbReference type="EMBL" id="CASHTH010000500">
    <property type="protein sequence ID" value="CAI8002937.1"/>
    <property type="molecule type" value="Genomic_DNA"/>
</dbReference>
<accession>A0AA35R5E8</accession>
<gene>
    <name evidence="1" type="ORF">GBAR_LOCUS3512</name>
</gene>
<protein>
    <recommendedName>
        <fullName evidence="3">Fibronectin type-III domain-containing protein</fullName>
    </recommendedName>
</protein>
<evidence type="ECO:0000313" key="1">
    <source>
        <dbReference type="EMBL" id="CAI8002937.1"/>
    </source>
</evidence>
<keyword evidence="2" id="KW-1185">Reference proteome</keyword>
<proteinExistence type="predicted"/>
<evidence type="ECO:0000313" key="2">
    <source>
        <dbReference type="Proteomes" id="UP001174909"/>
    </source>
</evidence>